<reference evidence="3 4" key="1">
    <citation type="submission" date="2021-02" db="EMBL/GenBank/DDBJ databases">
        <title>Safari Cat Assemblies.</title>
        <authorList>
            <person name="Bredemeyer K.R."/>
            <person name="Murphy W.J."/>
        </authorList>
    </citation>
    <scope>NUCLEOTIDE SEQUENCE [LARGE SCALE GENOMIC DNA]</scope>
</reference>
<reference evidence="3" key="2">
    <citation type="submission" date="2025-08" db="UniProtKB">
        <authorList>
            <consortium name="Ensembl"/>
        </authorList>
    </citation>
    <scope>IDENTIFICATION</scope>
    <source>
        <strain evidence="3">breed Abyssinian</strain>
    </source>
</reference>
<feature type="compositionally biased region" description="Gly residues" evidence="2">
    <location>
        <begin position="1191"/>
        <end position="1201"/>
    </location>
</feature>
<keyword evidence="4" id="KW-1185">Reference proteome</keyword>
<feature type="region of interest" description="Disordered" evidence="2">
    <location>
        <begin position="974"/>
        <end position="1006"/>
    </location>
</feature>
<feature type="compositionally biased region" description="Basic and acidic residues" evidence="2">
    <location>
        <begin position="358"/>
        <end position="375"/>
    </location>
</feature>
<evidence type="ECO:0008006" key="5">
    <source>
        <dbReference type="Google" id="ProtNLM"/>
    </source>
</evidence>
<dbReference type="PANTHER" id="PTHR31540:SF1">
    <property type="entry name" value="CENTROSOMAL PROTEIN OF 131 KDA"/>
    <property type="match status" value="1"/>
</dbReference>
<feature type="region of interest" description="Disordered" evidence="2">
    <location>
        <begin position="637"/>
        <end position="663"/>
    </location>
</feature>
<feature type="region of interest" description="Disordered" evidence="2">
    <location>
        <begin position="309"/>
        <end position="434"/>
    </location>
</feature>
<dbReference type="GeneTree" id="ENSGT00390000001758"/>
<feature type="coiled-coil region" evidence="1">
    <location>
        <begin position="729"/>
        <end position="785"/>
    </location>
</feature>
<feature type="region of interest" description="Disordered" evidence="2">
    <location>
        <begin position="1126"/>
        <end position="1276"/>
    </location>
</feature>
<feature type="compositionally biased region" description="Gly residues" evidence="2">
    <location>
        <begin position="1209"/>
        <end position="1232"/>
    </location>
</feature>
<feature type="compositionally biased region" description="Low complexity" evidence="2">
    <location>
        <begin position="1"/>
        <end position="10"/>
    </location>
</feature>
<feature type="region of interest" description="Disordered" evidence="2">
    <location>
        <begin position="857"/>
        <end position="921"/>
    </location>
</feature>
<feature type="compositionally biased region" description="Basic and acidic residues" evidence="2">
    <location>
        <begin position="857"/>
        <end position="870"/>
    </location>
</feature>
<dbReference type="InterPro" id="IPR030465">
    <property type="entry name" value="CEP131"/>
</dbReference>
<feature type="compositionally biased region" description="Polar residues" evidence="2">
    <location>
        <begin position="71"/>
        <end position="86"/>
    </location>
</feature>
<sequence>MKGSRAASAPSGPPEGSPEGVNLSLTGLPPPVSWRPNSASAAKPIARSFSAVSGSEPRRKALEATGPGGSRTINNLRRSNSTTQVHQPPAGQAWTSPLRPAEDPHFLTLFEGSPGGKKRLAGLSKAPSERGATWNVLDDHPRAFDSPPDSGSPGTLSAPVGPRRRECTVPLAPNFTANNRSNKAAVGNRVTTMLHNRYTPSEKAPPPKSSNHTAPSLNNILKAATGEGESGGSGKPHKNFSSSNHVAQNNAGATPGLLRRKEVTEEEAERFIHQVNRAAVTIQRWYRQQVQRRQARAARREHLLAQKREEQRQQLGDRNVPDLQQQKEAARRKVREEKARQARRLAVQELQQQKRAQKSGDPEPGLQKEARETEKPQPAQESALRPGSTARAHRTHKANNTSAGAGFRSAGAEDPCQPASNSSPEPRQFPENKPQVSIQPFLSTLPLRGEPAPAWLWGHSDWERLPGMGLVALRRGEGGCLMLGSHRRPGAGPEVRAHRRAQEAQRLGVGRSRRAEGRGGPATLLLFLEDAGSQDVASEDLEVVGPAKGKAQSRATLDELLATLRLLEEEPEPLPNPRAYHKDKYSWTDEEDDASSLTADNLERFGRLGTCASPPEDGTLLSEAKLQSIMSFLHEMEKSGQDRPASAPQGLVPDEGRLEPTSTVSSSVMRLKLEVEEKKQAVGLLQKALVQQRDLTVRRVKETEKELGRQLRQQRDHYEATIQRHLSFIDQLIEDKKALAERCEAVVAELKQGDQRRRDREAQVQEQHELEIKKLKELMSATEKVRREKWINEKTRKIKEITVRGLEPEIQKLIAKHKQELKKLKGLHEAELLQADARAAQRYGRQVEELREHLEREKEALGQQERERAQQRCVGPGDGRMRSGAGERGGRGGWRRGRGLPANPLKTAASPGGAGRPQWRWPPAEALSSLSFEQHVEQEQRALQQQRRRLYGEVAEEKERLGQQAARQRAELEELRQQLEESSAAEGRALRAEFEKGREEQERRHQMEMKALKDQLEVERQMWEASCAKKEEAWLLTRERELREEIRRGRDEEIELVIRRLEADMTRAREESERAAESRVRRIRDKYETELSELEQSERKLQERCAELKGRLGEAEGENLRLQGLVRQKERELADAAAVSGAGRGGRAAPVHPGPRSHPPCAGPGERAAGQRAERPGRGAPPGVRRPPGSLRGGDPAGQGPAGAADPGEAGGAGGGAREGEGGPGKEGGGGARPPEAARGRGEAGRPAGGAVGAAQAAVPERQVTESSPDRRGQQG</sequence>
<feature type="compositionally biased region" description="Basic and acidic residues" evidence="2">
    <location>
        <begin position="328"/>
        <end position="340"/>
    </location>
</feature>
<name>A0ABI7ZU29_FELCA</name>
<dbReference type="PANTHER" id="PTHR31540">
    <property type="entry name" value="CENTROSOMAL PROTEIN OF 131 KDA"/>
    <property type="match status" value="1"/>
</dbReference>
<dbReference type="PROSITE" id="PS50096">
    <property type="entry name" value="IQ"/>
    <property type="match status" value="1"/>
</dbReference>
<feature type="compositionally biased region" description="Pro residues" evidence="2">
    <location>
        <begin position="1152"/>
        <end position="1162"/>
    </location>
</feature>
<evidence type="ECO:0000256" key="1">
    <source>
        <dbReference type="SAM" id="Coils"/>
    </source>
</evidence>
<accession>A0ABI7ZU29</accession>
<feature type="region of interest" description="Disordered" evidence="2">
    <location>
        <begin position="224"/>
        <end position="257"/>
    </location>
</feature>
<gene>
    <name evidence="3" type="primary">SHROOM2</name>
</gene>
<reference evidence="3" key="3">
    <citation type="submission" date="2025-09" db="UniProtKB">
        <authorList>
            <consortium name="Ensembl"/>
        </authorList>
    </citation>
    <scope>IDENTIFICATION</scope>
    <source>
        <strain evidence="3">breed Abyssinian</strain>
    </source>
</reference>
<dbReference type="Ensembl" id="ENSFCTT00005071455.1">
    <property type="protein sequence ID" value="ENSFCTP00005050710.1"/>
    <property type="gene ID" value="ENSFCTG00005025079.1"/>
</dbReference>
<evidence type="ECO:0000313" key="4">
    <source>
        <dbReference type="Proteomes" id="UP000823872"/>
    </source>
</evidence>
<feature type="compositionally biased region" description="Polar residues" evidence="2">
    <location>
        <begin position="239"/>
        <end position="252"/>
    </location>
</feature>
<feature type="region of interest" description="Disordered" evidence="2">
    <location>
        <begin position="1"/>
        <end position="185"/>
    </location>
</feature>
<feature type="region of interest" description="Disordered" evidence="2">
    <location>
        <begin position="487"/>
        <end position="516"/>
    </location>
</feature>
<feature type="compositionally biased region" description="Low complexity" evidence="2">
    <location>
        <begin position="1135"/>
        <end position="1151"/>
    </location>
</feature>
<feature type="compositionally biased region" description="Low complexity" evidence="2">
    <location>
        <begin position="1253"/>
        <end position="1262"/>
    </location>
</feature>
<evidence type="ECO:0000256" key="2">
    <source>
        <dbReference type="SAM" id="MobiDB-lite"/>
    </source>
</evidence>
<evidence type="ECO:0000313" key="3">
    <source>
        <dbReference type="Ensembl" id="ENSFCTP00005050710.1"/>
    </source>
</evidence>
<keyword evidence="1" id="KW-0175">Coiled coil</keyword>
<protein>
    <recommendedName>
        <fullName evidence="5">Centrosomal protein 131</fullName>
    </recommendedName>
</protein>
<proteinExistence type="predicted"/>
<dbReference type="Proteomes" id="UP000823872">
    <property type="component" value="Chromosome E1"/>
</dbReference>
<organism evidence="3 4">
    <name type="scientific">Felis catus</name>
    <name type="common">Cat</name>
    <name type="synonym">Felis silvestris catus</name>
    <dbReference type="NCBI Taxonomy" id="9685"/>
    <lineage>
        <taxon>Eukaryota</taxon>
        <taxon>Metazoa</taxon>
        <taxon>Chordata</taxon>
        <taxon>Craniata</taxon>
        <taxon>Vertebrata</taxon>
        <taxon>Euteleostomi</taxon>
        <taxon>Mammalia</taxon>
        <taxon>Eutheria</taxon>
        <taxon>Laurasiatheria</taxon>
        <taxon>Carnivora</taxon>
        <taxon>Feliformia</taxon>
        <taxon>Felidae</taxon>
        <taxon>Felinae</taxon>
        <taxon>Felis</taxon>
    </lineage>
</organism>
<feature type="compositionally biased region" description="Basic and acidic residues" evidence="2">
    <location>
        <begin position="988"/>
        <end position="1006"/>
    </location>
</feature>